<evidence type="ECO:0000313" key="8">
    <source>
        <dbReference type="Proteomes" id="UP000065807"/>
    </source>
</evidence>
<dbReference type="PANTHER" id="PTHR46383:SF1">
    <property type="entry name" value="ASPARTATE AMINOTRANSFERASE"/>
    <property type="match status" value="1"/>
</dbReference>
<reference evidence="8" key="2">
    <citation type="journal article" date="2016" name="Int. J. Syst. Evol. Microbiol.">
        <title>Complete genome sequence and cell structure of Limnochorda pilosa, a Gram-negative spore-former within the phylum Firmicutes.</title>
        <authorList>
            <person name="Watanabe M."/>
            <person name="Kojima H."/>
            <person name="Fukui M."/>
        </authorList>
    </citation>
    <scope>NUCLEOTIDE SEQUENCE [LARGE SCALE GENOMIC DNA]</scope>
    <source>
        <strain evidence="8">HC45</strain>
    </source>
</reference>
<evidence type="ECO:0000256" key="2">
    <source>
        <dbReference type="ARBA" id="ARBA00007441"/>
    </source>
</evidence>
<keyword evidence="3 7" id="KW-0032">Aminotransferase</keyword>
<dbReference type="SUPFAM" id="SSF53383">
    <property type="entry name" value="PLP-dependent transferases"/>
    <property type="match status" value="1"/>
</dbReference>
<dbReference type="InterPro" id="IPR015422">
    <property type="entry name" value="PyrdxlP-dep_Trfase_small"/>
</dbReference>
<protein>
    <submittedName>
        <fullName evidence="7">Aminotransferase class I/II</fullName>
    </submittedName>
</protein>
<dbReference type="GO" id="GO:0006520">
    <property type="term" value="P:amino acid metabolic process"/>
    <property type="evidence" value="ECO:0007669"/>
    <property type="project" value="InterPro"/>
</dbReference>
<name>A0A0K2SL56_LIMPI</name>
<dbReference type="Pfam" id="PF00155">
    <property type="entry name" value="Aminotran_1_2"/>
    <property type="match status" value="1"/>
</dbReference>
<dbReference type="KEGG" id="lpil:LIP_2007"/>
<sequence length="386" mass="41787">MASYAERATELPRSGIRLIMDAADRIGEGIMHLEVGQPHFPTAPHIVEAGAKALRDGYTRYTPNVGMRDVREALAAYCQATYPEWTVRPENVILTVGGVFGVAVALGAIVRQGHSVLIPDPGWPNYTAQALYIGAEPIPYPLRVEKGYEPEIDELEGLVTPETDAIIINSPGNPTGAALRPEKLEELAAFARRHDLFVVSDEVYDHITYDGDHTPMAYTSIPPEQLITVNSLSKTYCMTGWRVGYSVVPGPLVDLFTKVSETLVSCPPAVSQRAAKAAVEGPQDSIAAMVAYYKANRDLIVAELQKAAIPVTHPAGAFYMLVDISACGVEAREFALKLLSEERVAVAPGDTFGSLAESHIRISFCTDRSTVAEGVAGLVRLIDRLR</sequence>
<comment type="cofactor">
    <cofactor evidence="1">
        <name>pyridoxal 5'-phosphate</name>
        <dbReference type="ChEBI" id="CHEBI:597326"/>
    </cofactor>
</comment>
<dbReference type="InterPro" id="IPR050596">
    <property type="entry name" value="AspAT/PAT-like"/>
</dbReference>
<dbReference type="Gene3D" id="3.90.1150.10">
    <property type="entry name" value="Aspartate Aminotransferase, domain 1"/>
    <property type="match status" value="1"/>
</dbReference>
<dbReference type="Proteomes" id="UP000065807">
    <property type="component" value="Chromosome"/>
</dbReference>
<organism evidence="7 8">
    <name type="scientific">Limnochorda pilosa</name>
    <dbReference type="NCBI Taxonomy" id="1555112"/>
    <lineage>
        <taxon>Bacteria</taxon>
        <taxon>Bacillati</taxon>
        <taxon>Bacillota</taxon>
        <taxon>Limnochordia</taxon>
        <taxon>Limnochordales</taxon>
        <taxon>Limnochordaceae</taxon>
        <taxon>Limnochorda</taxon>
    </lineage>
</organism>
<evidence type="ECO:0000313" key="7">
    <source>
        <dbReference type="EMBL" id="BAS27848.1"/>
    </source>
</evidence>
<dbReference type="STRING" id="1555112.LIP_2007"/>
<evidence type="ECO:0000256" key="1">
    <source>
        <dbReference type="ARBA" id="ARBA00001933"/>
    </source>
</evidence>
<dbReference type="PATRIC" id="fig|1555112.3.peg.2041"/>
<gene>
    <name evidence="7" type="ORF">LIP_2007</name>
</gene>
<proteinExistence type="inferred from homology"/>
<evidence type="ECO:0000259" key="6">
    <source>
        <dbReference type="Pfam" id="PF00155"/>
    </source>
</evidence>
<dbReference type="PANTHER" id="PTHR46383">
    <property type="entry name" value="ASPARTATE AMINOTRANSFERASE"/>
    <property type="match status" value="1"/>
</dbReference>
<comment type="similarity">
    <text evidence="2">Belongs to the class-I pyridoxal-phosphate-dependent aminotransferase family.</text>
</comment>
<dbReference type="CDD" id="cd00609">
    <property type="entry name" value="AAT_like"/>
    <property type="match status" value="1"/>
</dbReference>
<dbReference type="GO" id="GO:0030170">
    <property type="term" value="F:pyridoxal phosphate binding"/>
    <property type="evidence" value="ECO:0007669"/>
    <property type="project" value="InterPro"/>
</dbReference>
<evidence type="ECO:0000256" key="5">
    <source>
        <dbReference type="ARBA" id="ARBA00022898"/>
    </source>
</evidence>
<keyword evidence="8" id="KW-1185">Reference proteome</keyword>
<evidence type="ECO:0000256" key="4">
    <source>
        <dbReference type="ARBA" id="ARBA00022679"/>
    </source>
</evidence>
<dbReference type="OrthoDB" id="9802328at2"/>
<dbReference type="EMBL" id="AP014924">
    <property type="protein sequence ID" value="BAS27848.1"/>
    <property type="molecule type" value="Genomic_DNA"/>
</dbReference>
<accession>A0A0K2SL56</accession>
<dbReference type="RefSeq" id="WP_068137280.1">
    <property type="nucleotide sequence ID" value="NZ_AP014924.1"/>
</dbReference>
<dbReference type="InterPro" id="IPR015421">
    <property type="entry name" value="PyrdxlP-dep_Trfase_major"/>
</dbReference>
<reference evidence="8" key="1">
    <citation type="submission" date="2015-07" db="EMBL/GenBank/DDBJ databases">
        <title>Complete genome sequence and phylogenetic analysis of Limnochorda pilosa.</title>
        <authorList>
            <person name="Watanabe M."/>
            <person name="Kojima H."/>
            <person name="Fukui M."/>
        </authorList>
    </citation>
    <scope>NUCLEOTIDE SEQUENCE [LARGE SCALE GENOMIC DNA]</scope>
    <source>
        <strain evidence="8">HC45</strain>
    </source>
</reference>
<dbReference type="InterPro" id="IPR004839">
    <property type="entry name" value="Aminotransferase_I/II_large"/>
</dbReference>
<dbReference type="AlphaFoldDB" id="A0A0K2SL56"/>
<keyword evidence="4 7" id="KW-0808">Transferase</keyword>
<feature type="domain" description="Aminotransferase class I/classII large" evidence="6">
    <location>
        <begin position="30"/>
        <end position="375"/>
    </location>
</feature>
<keyword evidence="5" id="KW-0663">Pyridoxal phosphate</keyword>
<dbReference type="GO" id="GO:0008483">
    <property type="term" value="F:transaminase activity"/>
    <property type="evidence" value="ECO:0007669"/>
    <property type="project" value="UniProtKB-KW"/>
</dbReference>
<dbReference type="Gene3D" id="3.40.640.10">
    <property type="entry name" value="Type I PLP-dependent aspartate aminotransferase-like (Major domain)"/>
    <property type="match status" value="1"/>
</dbReference>
<evidence type="ECO:0000256" key="3">
    <source>
        <dbReference type="ARBA" id="ARBA00022576"/>
    </source>
</evidence>
<dbReference type="InterPro" id="IPR015424">
    <property type="entry name" value="PyrdxlP-dep_Trfase"/>
</dbReference>